<feature type="binding site" evidence="10 14">
    <location>
        <begin position="204"/>
        <end position="205"/>
    </location>
    <ligand>
        <name>substrate</name>
    </ligand>
</feature>
<evidence type="ECO:0000256" key="3">
    <source>
        <dbReference type="ARBA" id="ARBA00001941"/>
    </source>
</evidence>
<organism evidence="15 16">
    <name type="scientific">Blastopirellula sediminis</name>
    <dbReference type="NCBI Taxonomy" id="2894196"/>
    <lineage>
        <taxon>Bacteria</taxon>
        <taxon>Pseudomonadati</taxon>
        <taxon>Planctomycetota</taxon>
        <taxon>Planctomycetia</taxon>
        <taxon>Pirellulales</taxon>
        <taxon>Pirellulaceae</taxon>
        <taxon>Blastopirellula</taxon>
    </lineage>
</organism>
<feature type="binding site" evidence="10 13">
    <location>
        <position position="182"/>
    </location>
    <ligand>
        <name>a divalent metal cation</name>
        <dbReference type="ChEBI" id="CHEBI:60240"/>
    </ligand>
</feature>
<accession>A0A9X1SH63</accession>
<evidence type="ECO:0000313" key="16">
    <source>
        <dbReference type="Proteomes" id="UP001139103"/>
    </source>
</evidence>
<feature type="binding site" evidence="10 13">
    <location>
        <position position="44"/>
    </location>
    <ligand>
        <name>a divalent metal cation</name>
        <dbReference type="ChEBI" id="CHEBI:60240"/>
    </ligand>
</feature>
<dbReference type="CDD" id="cd00429">
    <property type="entry name" value="RPE"/>
    <property type="match status" value="1"/>
</dbReference>
<protein>
    <recommendedName>
        <fullName evidence="7 10">Ribulose-phosphate 3-epimerase</fullName>
        <ecNumber evidence="7 10">5.1.3.1</ecNumber>
    </recommendedName>
</protein>
<dbReference type="AlphaFoldDB" id="A0A9X1SH63"/>
<sequence length="228" mass="24424">MSRDHLAQLREAAPVILPSLLLCDFANLEREVERLLAAGVKALHLDVMDGIFVPNMTYGMPIVAAFRKLTDLPLDVHLMIEKPQQYIRQFHEAGADVITIHAEAVDDVASTLREIHSLGCGAGVAINPDTPVDVIFDALPEADLALMMSVNAGFGGQSFNPVALDKIREVRRINSDVLIEIDGGVNLDTIGRCTEAGADLLVVGSAIFGKPDYITAVRDLNSAAVAAS</sequence>
<evidence type="ECO:0000256" key="4">
    <source>
        <dbReference type="ARBA" id="ARBA00001947"/>
    </source>
</evidence>
<feature type="active site" description="Proton acceptor" evidence="10 12">
    <location>
        <position position="46"/>
    </location>
</feature>
<dbReference type="InterPro" id="IPR026019">
    <property type="entry name" value="Ribul_P_3_epim"/>
</dbReference>
<comment type="cofactor">
    <cofactor evidence="3">
        <name>Co(2+)</name>
        <dbReference type="ChEBI" id="CHEBI:48828"/>
    </cofactor>
</comment>
<evidence type="ECO:0000313" key="15">
    <source>
        <dbReference type="EMBL" id="MCC9629757.1"/>
    </source>
</evidence>
<keyword evidence="8 10" id="KW-0479">Metal-binding</keyword>
<keyword evidence="9 10" id="KW-0413">Isomerase</keyword>
<feature type="binding site" evidence="10">
    <location>
        <begin position="182"/>
        <end position="184"/>
    </location>
    <ligand>
        <name>substrate</name>
    </ligand>
</feature>
<feature type="binding site" evidence="10 14">
    <location>
        <position position="19"/>
    </location>
    <ligand>
        <name>substrate</name>
    </ligand>
</feature>
<dbReference type="PROSITE" id="PS01085">
    <property type="entry name" value="RIBUL_P_3_EPIMER_1"/>
    <property type="match status" value="1"/>
</dbReference>
<dbReference type="GO" id="GO:0005737">
    <property type="term" value="C:cytoplasm"/>
    <property type="evidence" value="ECO:0007669"/>
    <property type="project" value="UniProtKB-ARBA"/>
</dbReference>
<evidence type="ECO:0000256" key="12">
    <source>
        <dbReference type="PIRSR" id="PIRSR001461-1"/>
    </source>
</evidence>
<dbReference type="Gene3D" id="3.20.20.70">
    <property type="entry name" value="Aldolase class I"/>
    <property type="match status" value="1"/>
</dbReference>
<comment type="similarity">
    <text evidence="6 10 11">Belongs to the ribulose-phosphate 3-epimerase family.</text>
</comment>
<feature type="binding site" evidence="10 13">
    <location>
        <position position="46"/>
    </location>
    <ligand>
        <name>a divalent metal cation</name>
        <dbReference type="ChEBI" id="CHEBI:60240"/>
    </ligand>
</feature>
<comment type="function">
    <text evidence="10">Catalyzes the reversible epimerization of D-ribulose 5-phosphate to D-xylulose 5-phosphate.</text>
</comment>
<dbReference type="SUPFAM" id="SSF51366">
    <property type="entry name" value="Ribulose-phoshate binding barrel"/>
    <property type="match status" value="1"/>
</dbReference>
<dbReference type="InterPro" id="IPR000056">
    <property type="entry name" value="Ribul_P_3_epim-like"/>
</dbReference>
<comment type="cofactor">
    <cofactor evidence="2">
        <name>Mn(2+)</name>
        <dbReference type="ChEBI" id="CHEBI:29035"/>
    </cofactor>
</comment>
<comment type="cofactor">
    <cofactor evidence="10 13">
        <name>a divalent metal cation</name>
        <dbReference type="ChEBI" id="CHEBI:60240"/>
    </cofactor>
    <text evidence="10 13">Binds 1 divalent metal cation per subunit.</text>
</comment>
<evidence type="ECO:0000256" key="9">
    <source>
        <dbReference type="ARBA" id="ARBA00023235"/>
    </source>
</evidence>
<evidence type="ECO:0000256" key="2">
    <source>
        <dbReference type="ARBA" id="ARBA00001936"/>
    </source>
</evidence>
<dbReference type="GO" id="GO:0019323">
    <property type="term" value="P:pentose catabolic process"/>
    <property type="evidence" value="ECO:0007669"/>
    <property type="project" value="UniProtKB-UniRule"/>
</dbReference>
<dbReference type="GO" id="GO:0046872">
    <property type="term" value="F:metal ion binding"/>
    <property type="evidence" value="ECO:0007669"/>
    <property type="project" value="UniProtKB-UniRule"/>
</dbReference>
<comment type="pathway">
    <text evidence="10">Carbohydrate degradation.</text>
</comment>
<dbReference type="PIRSF" id="PIRSF001461">
    <property type="entry name" value="RPE"/>
    <property type="match status" value="1"/>
</dbReference>
<evidence type="ECO:0000256" key="14">
    <source>
        <dbReference type="PIRSR" id="PIRSR001461-3"/>
    </source>
</evidence>
<keyword evidence="10 11" id="KW-0119">Carbohydrate metabolism</keyword>
<dbReference type="Pfam" id="PF00834">
    <property type="entry name" value="Ribul_P_3_epim"/>
    <property type="match status" value="1"/>
</dbReference>
<dbReference type="Proteomes" id="UP001139103">
    <property type="component" value="Unassembled WGS sequence"/>
</dbReference>
<evidence type="ECO:0000256" key="13">
    <source>
        <dbReference type="PIRSR" id="PIRSR001461-2"/>
    </source>
</evidence>
<feature type="binding site" evidence="14">
    <location>
        <position position="184"/>
    </location>
    <ligand>
        <name>substrate</name>
    </ligand>
</feature>
<dbReference type="NCBIfam" id="NF004076">
    <property type="entry name" value="PRK05581.1-4"/>
    <property type="match status" value="1"/>
</dbReference>
<dbReference type="GO" id="GO:0006098">
    <property type="term" value="P:pentose-phosphate shunt"/>
    <property type="evidence" value="ECO:0007669"/>
    <property type="project" value="UniProtKB-UniRule"/>
</dbReference>
<keyword evidence="13" id="KW-0862">Zinc</keyword>
<feature type="binding site" evidence="10 13">
    <location>
        <position position="77"/>
    </location>
    <ligand>
        <name>a divalent metal cation</name>
        <dbReference type="ChEBI" id="CHEBI:60240"/>
    </ligand>
</feature>
<evidence type="ECO:0000256" key="6">
    <source>
        <dbReference type="ARBA" id="ARBA00009541"/>
    </source>
</evidence>
<keyword evidence="13" id="KW-0464">Manganese</keyword>
<evidence type="ECO:0000256" key="8">
    <source>
        <dbReference type="ARBA" id="ARBA00022723"/>
    </source>
</evidence>
<dbReference type="EMBL" id="JAJKFT010000010">
    <property type="protein sequence ID" value="MCC9629757.1"/>
    <property type="molecule type" value="Genomic_DNA"/>
</dbReference>
<feature type="binding site" evidence="10 14">
    <location>
        <begin position="153"/>
        <end position="156"/>
    </location>
    <ligand>
        <name>substrate</name>
    </ligand>
</feature>
<dbReference type="NCBIfam" id="TIGR01163">
    <property type="entry name" value="rpe"/>
    <property type="match status" value="1"/>
</dbReference>
<gene>
    <name evidence="10 15" type="primary">rpe</name>
    <name evidence="15" type="ORF">LOC68_15310</name>
</gene>
<comment type="caution">
    <text evidence="15">The sequence shown here is derived from an EMBL/GenBank/DDBJ whole genome shotgun (WGS) entry which is preliminary data.</text>
</comment>
<evidence type="ECO:0000256" key="1">
    <source>
        <dbReference type="ARBA" id="ARBA00001782"/>
    </source>
</evidence>
<reference evidence="15" key="1">
    <citation type="submission" date="2021-11" db="EMBL/GenBank/DDBJ databases">
        <title>Genome sequence.</title>
        <authorList>
            <person name="Sun Q."/>
        </authorList>
    </citation>
    <scope>NUCLEOTIDE SEQUENCE</scope>
    <source>
        <strain evidence="15">JC732</strain>
    </source>
</reference>
<dbReference type="EC" id="5.1.3.1" evidence="7 10"/>
<dbReference type="PANTHER" id="PTHR11749">
    <property type="entry name" value="RIBULOSE-5-PHOSPHATE-3-EPIMERASE"/>
    <property type="match status" value="1"/>
</dbReference>
<feature type="binding site" evidence="10 14">
    <location>
        <position position="77"/>
    </location>
    <ligand>
        <name>substrate</name>
    </ligand>
</feature>
<dbReference type="RefSeq" id="WP_230220312.1">
    <property type="nucleotide sequence ID" value="NZ_JAJKFT010000010.1"/>
</dbReference>
<evidence type="ECO:0000256" key="7">
    <source>
        <dbReference type="ARBA" id="ARBA00013188"/>
    </source>
</evidence>
<keyword evidence="13" id="KW-0170">Cobalt</keyword>
<evidence type="ECO:0000256" key="5">
    <source>
        <dbReference type="ARBA" id="ARBA00001954"/>
    </source>
</evidence>
<evidence type="ECO:0000256" key="10">
    <source>
        <dbReference type="HAMAP-Rule" id="MF_02227"/>
    </source>
</evidence>
<dbReference type="HAMAP" id="MF_02227">
    <property type="entry name" value="RPE"/>
    <property type="match status" value="1"/>
</dbReference>
<comment type="catalytic activity">
    <reaction evidence="1 10 11">
        <text>D-ribulose 5-phosphate = D-xylulose 5-phosphate</text>
        <dbReference type="Rhea" id="RHEA:13677"/>
        <dbReference type="ChEBI" id="CHEBI:57737"/>
        <dbReference type="ChEBI" id="CHEBI:58121"/>
        <dbReference type="EC" id="5.1.3.1"/>
    </reaction>
</comment>
<comment type="cofactor">
    <cofactor evidence="5">
        <name>Fe(2+)</name>
        <dbReference type="ChEBI" id="CHEBI:29033"/>
    </cofactor>
</comment>
<comment type="cofactor">
    <cofactor evidence="4">
        <name>Zn(2+)</name>
        <dbReference type="ChEBI" id="CHEBI:29105"/>
    </cofactor>
</comment>
<proteinExistence type="inferred from homology"/>
<dbReference type="InterPro" id="IPR013785">
    <property type="entry name" value="Aldolase_TIM"/>
</dbReference>
<dbReference type="GO" id="GO:0004750">
    <property type="term" value="F:D-ribulose-phosphate 3-epimerase activity"/>
    <property type="evidence" value="ECO:0007669"/>
    <property type="project" value="UniProtKB-UniRule"/>
</dbReference>
<evidence type="ECO:0000256" key="11">
    <source>
        <dbReference type="PIRNR" id="PIRNR001461"/>
    </source>
</evidence>
<dbReference type="InterPro" id="IPR011060">
    <property type="entry name" value="RibuloseP-bd_barrel"/>
</dbReference>
<dbReference type="FunFam" id="3.20.20.70:FF:000004">
    <property type="entry name" value="Ribulose-phosphate 3-epimerase"/>
    <property type="match status" value="1"/>
</dbReference>
<keyword evidence="16" id="KW-1185">Reference proteome</keyword>
<name>A0A9X1SH63_9BACT</name>
<feature type="active site" description="Proton donor" evidence="10 12">
    <location>
        <position position="182"/>
    </location>
</feature>